<gene>
    <name evidence="1" type="ORF">MCORR_v1c07060</name>
</gene>
<dbReference type="NCBIfam" id="TIGR02167">
    <property type="entry name" value="Liste_lipo_26"/>
    <property type="match status" value="12"/>
</dbReference>
<evidence type="ECO:0000313" key="2">
    <source>
        <dbReference type="Proteomes" id="UP000239785"/>
    </source>
</evidence>
<name>A0A2S5REG3_9MOLU</name>
<dbReference type="InterPro" id="IPR011889">
    <property type="entry name" value="Liste_lipo_26"/>
</dbReference>
<dbReference type="InterPro" id="IPR007880">
    <property type="entry name" value="Spiralin"/>
</dbReference>
<dbReference type="InterPro" id="IPR005046">
    <property type="entry name" value="DUF285"/>
</dbReference>
<dbReference type="Pfam" id="PF05215">
    <property type="entry name" value="Spiralin"/>
    <property type="match status" value="7"/>
</dbReference>
<comment type="caution">
    <text evidence="1">The sequence shown here is derived from an EMBL/GenBank/DDBJ whole genome shotgun (WGS) entry which is preliminary data.</text>
</comment>
<proteinExistence type="predicted"/>
<reference evidence="1 2" key="1">
    <citation type="submission" date="2017-11" db="EMBL/GenBank/DDBJ databases">
        <title>Genome sequence of Mesoplasma corruscae ELCA-2 (ATCC 49579).</title>
        <authorList>
            <person name="Lo W.-S."/>
            <person name="Kuo C.-H."/>
        </authorList>
    </citation>
    <scope>NUCLEOTIDE SEQUENCE [LARGE SCALE GENOMIC DNA]</scope>
    <source>
        <strain evidence="1 2">ELCA-2</strain>
    </source>
</reference>
<protein>
    <submittedName>
        <fullName evidence="1">Uncharacterized protein</fullName>
    </submittedName>
</protein>
<dbReference type="Pfam" id="PF03382">
    <property type="entry name" value="DUF285"/>
    <property type="match status" value="5"/>
</dbReference>
<dbReference type="EMBL" id="PHNF01000003">
    <property type="protein sequence ID" value="PPE05678.1"/>
    <property type="molecule type" value="Genomic_DNA"/>
</dbReference>
<accession>A0A2S5REG3</accession>
<dbReference type="GO" id="GO:0016020">
    <property type="term" value="C:membrane"/>
    <property type="evidence" value="ECO:0007669"/>
    <property type="project" value="InterPro"/>
</dbReference>
<organism evidence="1 2">
    <name type="scientific">Mesoplasma corruscae</name>
    <dbReference type="NCBI Taxonomy" id="216874"/>
    <lineage>
        <taxon>Bacteria</taxon>
        <taxon>Bacillati</taxon>
        <taxon>Mycoplasmatota</taxon>
        <taxon>Mollicutes</taxon>
        <taxon>Entomoplasmatales</taxon>
        <taxon>Entomoplasmataceae</taxon>
        <taxon>Mesoplasma</taxon>
    </lineage>
</organism>
<keyword evidence="2" id="KW-1185">Reference proteome</keyword>
<sequence>MDKKDITQLALGLNVSNDLTKEQVLEALKKATGINDLTLDDFDFSKTDAYYAKQGIVEISAKTDSVRITGNKTLTIPVLDKKDITQLALGLNVSNDLTKEQVLEALKKVTGINDLTLGDFEFNKTDAYYGQQGIVEISAKADSVRITGNQTLTISAFAKKDITQIALDLNLSNDLTAEQVLEALKKATGINDLTLDDFEFNKTDAYYGQEGSVEISAKTESVRITGNKTLTIPVLDKKDITQLVLDLNLSNDLTAEQVLEALKKVTGITDLTLDDFDFSKTDAYYGKQGSVEISAKTDSVRITGNKTLTIPVLDKKDITQLVLDLNLSNDLTAEQVLEALKKVTGITDLTLDDFDFSKTDAYYGKEGIVEISAKADSVRITGDQTLTIPALAKKDITQLVLDLNLSNDLTAEQVLEVLKKATGITDLTLDDFEFNKTDAYYGQQGSVEISAKTDSVRITGNQTLTISAFAKKDITQIALDLNLSNDLTAEQVLEALKKATGINDLTLDDFEFNKTDAYYGKEGSVEISAKTESVRITGNKTLTIFALDKKDITQLALGLNVSNDLTKEQVLEALKKATGINDLTLDDFDFSKTDAYYAKQGIVEISAKTDSVRITGNKTLTIPVLDKKDITQLALGLNVSNDLTKEQVLEALKKVTGINDLTLGDFEFNKTDAYYGKQGIVEISAKADSVRITGNQTLTISAFAKKDITQIALGLNLSNDLTAEQVLEALKKVTGINDLTLGDFEFNKTDSYFGKQGIVEISAKADSVRITGNQTLTISAFAKKDITQLILDLNLSNDLTAEQVLEALKKATGISDLTLDDFEFNKTNAGYGKEGSVEITAKTESVRITGNQTLTISAFAKKDITQLVLDLNLSNDLTAEQVLEALKKATGINDLTLGDFEFNKTNAGYGKQGNVKISAKTESVRITGNQTLTISAFAKKDITQIALDLNLSNDLTAEQVLEALKKATGITDLTLGDFNFNKTDAYYGQQGIVEISAKADSVRITGNQNLTIPAFAKKDITQLVLDLNLSNDLTDQQVLEALKKATGINDLTLDDFEFNKTDAYYGQEGSIEISAKTESVRITGNKTLTISAFAKKDITQLVLDLNLSNDLTAEQVLEALKKATGINDLTLDDFEFNKTDAYYGQEGSIEISAKTESVRITGNKTLTISALAKKDITQLVLDLNLSNDLTAEQVLEALKKATGINDLTLDDFEFNKTDAYYGQEGSVEISAKTDSVRITGNKTLTIPKVPPVSLDEIIIKEEFNNDTTDQEILNELQIATGISDLSLDDFTIVLSPSTYKNIGGIIIKAIDGSIYLKGDTNFVIPKIPKINLHTISIHIDDYLSINEDDIIKQIKLITGIEDISREDLIIDIIKPDYGINDGSLKITAKDNSYYLIGQNEIVINKFSIKIISKEIQNIINSKQYEQWNKEDLIVAIENLYKDVDMKLSIDSIKITDSKKSSNSNDSVDKYEYVISTKEGGSDIFKQDVITLSEETAQNTSSSLYLTNDGELLLTTDFNFSQKNAKNIYKIGYNSSGNTLIFVNAKYITSILPEGIKNLTNFFNNNSFSTIEGIENWDTSNVTNMSYMFNGASTFNSNISNWDTSKVTDMSYMFNNASSFNSNISNWDTSSVTNMGTMFGSALNFNQDLSTKKVKDQKGNEYIAWDTSNVNNMVAIFQNASNFNGNISNWDISKITNMSYMFSGASNFNGNILNWDTSKVTDMSYMFNGASSFNSNISNWDTSSVTNMGTMFANALNFNQDLSTKKVKDQKGNEYIAWDTSNVNNMVAIFQNASNFNGNISNWDTSKVTDMSYMFNGASSFNSNISNWDTSSVTNMRTMFANALNFNQDLSTKKVKDQKGNEYIAWDTSNVNNMVAIFQNASNFNGDISNWDTSHVVDMNFMFSGASSFNGNISNWDTSKVTDMSYMFSGASSFNSNISNWDTSSVTNMRAMFANALNFNQDLYTKKVKDQNGKEYTAWDTSNVTNMVAIFQNASSFNGDISNWDTSKVTDMSYMFNNASNFNANISNWDTSNVKTMEKMFWKDENNDTTKMVFNQNLTSWITSKVLNHNDFWNYKTSEKWENQPKFN</sequence>
<evidence type="ECO:0000313" key="1">
    <source>
        <dbReference type="EMBL" id="PPE05678.1"/>
    </source>
</evidence>
<dbReference type="Proteomes" id="UP000239785">
    <property type="component" value="Unassembled WGS sequence"/>
</dbReference>